<dbReference type="VEuPathDB" id="FungiDB:QG37_00776"/>
<evidence type="ECO:0000313" key="1">
    <source>
        <dbReference type="EMBL" id="KNE02095.1"/>
    </source>
</evidence>
<dbReference type="Proteomes" id="UP000037122">
    <property type="component" value="Unassembled WGS sequence"/>
</dbReference>
<evidence type="ECO:0000313" key="2">
    <source>
        <dbReference type="Proteomes" id="UP000037122"/>
    </source>
</evidence>
<dbReference type="EMBL" id="LGST01000006">
    <property type="protein sequence ID" value="KNE02095.1"/>
    <property type="molecule type" value="Genomic_DNA"/>
</dbReference>
<name>A0A0L0P796_CANAR</name>
<dbReference type="AlphaFoldDB" id="A0A0L0P796"/>
<sequence length="49" mass="5441">MCHTWFWEFPLVCGFGLILTVIEPVYGSGRNVGVEGLEPILEDGLEEGM</sequence>
<gene>
    <name evidence="1" type="ORF">QG37_00776</name>
</gene>
<organism evidence="1 2">
    <name type="scientific">Candidozyma auris</name>
    <name type="common">Yeast</name>
    <name type="synonym">Candida auris</name>
    <dbReference type="NCBI Taxonomy" id="498019"/>
    <lineage>
        <taxon>Eukaryota</taxon>
        <taxon>Fungi</taxon>
        <taxon>Dikarya</taxon>
        <taxon>Ascomycota</taxon>
        <taxon>Saccharomycotina</taxon>
        <taxon>Pichiomycetes</taxon>
        <taxon>Metschnikowiaceae</taxon>
        <taxon>Candidozyma</taxon>
    </lineage>
</organism>
<accession>A0A0L0P796</accession>
<reference evidence="2" key="1">
    <citation type="journal article" date="2015" name="BMC Genomics">
        <title>Draft genome of a commonly misdiagnosed multidrug resistant pathogen Candida auris.</title>
        <authorList>
            <person name="Chatterjee S."/>
            <person name="Alampalli S.V."/>
            <person name="Nageshan R.K."/>
            <person name="Chettiar S.T."/>
            <person name="Joshi S."/>
            <person name="Tatu U.S."/>
        </authorList>
    </citation>
    <scope>NUCLEOTIDE SEQUENCE [LARGE SCALE GENOMIC DNA]</scope>
    <source>
        <strain evidence="2">6684</strain>
    </source>
</reference>
<comment type="caution">
    <text evidence="1">The sequence shown here is derived from an EMBL/GenBank/DDBJ whole genome shotgun (WGS) entry which is preliminary data.</text>
</comment>
<proteinExistence type="predicted"/>
<protein>
    <submittedName>
        <fullName evidence="1">Uncharacterized protein</fullName>
    </submittedName>
</protein>